<name>A0AAD6Y7J5_9AGAR</name>
<dbReference type="Proteomes" id="UP001219525">
    <property type="component" value="Unassembled WGS sequence"/>
</dbReference>
<feature type="region of interest" description="Disordered" evidence="1">
    <location>
        <begin position="133"/>
        <end position="155"/>
    </location>
</feature>
<accession>A0AAD6Y7J5</accession>
<evidence type="ECO:0000256" key="1">
    <source>
        <dbReference type="SAM" id="MobiDB-lite"/>
    </source>
</evidence>
<evidence type="ECO:0000313" key="3">
    <source>
        <dbReference type="Proteomes" id="UP001219525"/>
    </source>
</evidence>
<reference evidence="2" key="1">
    <citation type="submission" date="2023-03" db="EMBL/GenBank/DDBJ databases">
        <title>Massive genome expansion in bonnet fungi (Mycena s.s.) driven by repeated elements and novel gene families across ecological guilds.</title>
        <authorList>
            <consortium name="Lawrence Berkeley National Laboratory"/>
            <person name="Harder C.B."/>
            <person name="Miyauchi S."/>
            <person name="Viragh M."/>
            <person name="Kuo A."/>
            <person name="Thoen E."/>
            <person name="Andreopoulos B."/>
            <person name="Lu D."/>
            <person name="Skrede I."/>
            <person name="Drula E."/>
            <person name="Henrissat B."/>
            <person name="Morin E."/>
            <person name="Kohler A."/>
            <person name="Barry K."/>
            <person name="LaButti K."/>
            <person name="Morin E."/>
            <person name="Salamov A."/>
            <person name="Lipzen A."/>
            <person name="Mereny Z."/>
            <person name="Hegedus B."/>
            <person name="Baldrian P."/>
            <person name="Stursova M."/>
            <person name="Weitz H."/>
            <person name="Taylor A."/>
            <person name="Grigoriev I.V."/>
            <person name="Nagy L.G."/>
            <person name="Martin F."/>
            <person name="Kauserud H."/>
        </authorList>
    </citation>
    <scope>NUCLEOTIDE SEQUENCE</scope>
    <source>
        <strain evidence="2">9144</strain>
    </source>
</reference>
<protein>
    <submittedName>
        <fullName evidence="2">Uncharacterized protein</fullName>
    </submittedName>
</protein>
<dbReference type="AlphaFoldDB" id="A0AAD6Y7J5"/>
<proteinExistence type="predicted"/>
<keyword evidence="3" id="KW-1185">Reference proteome</keyword>
<comment type="caution">
    <text evidence="2">The sequence shown here is derived from an EMBL/GenBank/DDBJ whole genome shotgun (WGS) entry which is preliminary data.</text>
</comment>
<sequence>MHWPLGLRIVVHVMLQSANVVPLKRKRTWKRMAKKDRRNLKMWAEGARESILKPHIPVYTDALERGWRSERDYVQGANTKPNVSRYGRRAPWGSTENTSIAEGVAPVYRLLAVKLSRDQSRVRWSSTGSTGVLDPLESTCGGDKKQHANGALVKT</sequence>
<organism evidence="2 3">
    <name type="scientific">Mycena pura</name>
    <dbReference type="NCBI Taxonomy" id="153505"/>
    <lineage>
        <taxon>Eukaryota</taxon>
        <taxon>Fungi</taxon>
        <taxon>Dikarya</taxon>
        <taxon>Basidiomycota</taxon>
        <taxon>Agaricomycotina</taxon>
        <taxon>Agaricomycetes</taxon>
        <taxon>Agaricomycetidae</taxon>
        <taxon>Agaricales</taxon>
        <taxon>Marasmiineae</taxon>
        <taxon>Mycenaceae</taxon>
        <taxon>Mycena</taxon>
    </lineage>
</organism>
<dbReference type="EMBL" id="JARJCW010000075">
    <property type="protein sequence ID" value="KAJ7197987.1"/>
    <property type="molecule type" value="Genomic_DNA"/>
</dbReference>
<evidence type="ECO:0000313" key="2">
    <source>
        <dbReference type="EMBL" id="KAJ7197987.1"/>
    </source>
</evidence>
<gene>
    <name evidence="2" type="ORF">GGX14DRAFT_402308</name>
</gene>